<dbReference type="Proteomes" id="UP000290289">
    <property type="component" value="Chromosome 11"/>
</dbReference>
<dbReference type="AlphaFoldDB" id="A0A498ISW6"/>
<protein>
    <submittedName>
        <fullName evidence="1">Uncharacterized protein</fullName>
    </submittedName>
</protein>
<comment type="caution">
    <text evidence="1">The sequence shown here is derived from an EMBL/GenBank/DDBJ whole genome shotgun (WGS) entry which is preliminary data.</text>
</comment>
<keyword evidence="2" id="KW-1185">Reference proteome</keyword>
<accession>A0A498ISW6</accession>
<reference evidence="1 2" key="1">
    <citation type="submission" date="2018-10" db="EMBL/GenBank/DDBJ databases">
        <title>A high-quality apple genome assembly.</title>
        <authorList>
            <person name="Hu J."/>
        </authorList>
    </citation>
    <scope>NUCLEOTIDE SEQUENCE [LARGE SCALE GENOMIC DNA]</scope>
    <source>
        <strain evidence="2">cv. HFTH1</strain>
        <tissue evidence="1">Young leaf</tissue>
    </source>
</reference>
<gene>
    <name evidence="1" type="ORF">DVH24_041965</name>
</gene>
<organism evidence="1 2">
    <name type="scientific">Malus domestica</name>
    <name type="common">Apple</name>
    <name type="synonym">Pyrus malus</name>
    <dbReference type="NCBI Taxonomy" id="3750"/>
    <lineage>
        <taxon>Eukaryota</taxon>
        <taxon>Viridiplantae</taxon>
        <taxon>Streptophyta</taxon>
        <taxon>Embryophyta</taxon>
        <taxon>Tracheophyta</taxon>
        <taxon>Spermatophyta</taxon>
        <taxon>Magnoliopsida</taxon>
        <taxon>eudicotyledons</taxon>
        <taxon>Gunneridae</taxon>
        <taxon>Pentapetalae</taxon>
        <taxon>rosids</taxon>
        <taxon>fabids</taxon>
        <taxon>Rosales</taxon>
        <taxon>Rosaceae</taxon>
        <taxon>Amygdaloideae</taxon>
        <taxon>Maleae</taxon>
        <taxon>Malus</taxon>
    </lineage>
</organism>
<evidence type="ECO:0000313" key="2">
    <source>
        <dbReference type="Proteomes" id="UP000290289"/>
    </source>
</evidence>
<sequence length="163" mass="18014">MDRITKQIKQAKDHILLKPTKGFLSPLAPNPASKLDVLGHYGDPLGMNSAEVGVLKQTDQVRLRRLLERRHRAALEPQISLEVLCDLPHKSLERKLADQELSALLVLPDFPQRHSSRPETVGLLHSTGRRSRLPSSLSCQLLPWSLSSGGLASSLLGTSHLEK</sequence>
<evidence type="ECO:0000313" key="1">
    <source>
        <dbReference type="EMBL" id="RXH85197.1"/>
    </source>
</evidence>
<dbReference type="EMBL" id="RDQH01000337">
    <property type="protein sequence ID" value="RXH85197.1"/>
    <property type="molecule type" value="Genomic_DNA"/>
</dbReference>
<proteinExistence type="predicted"/>
<name>A0A498ISW6_MALDO</name>